<dbReference type="InterPro" id="IPR035309">
    <property type="entry name" value="PSME4"/>
</dbReference>
<gene>
    <name evidence="13" type="ORF">PsYK624_038410</name>
</gene>
<feature type="region of interest" description="Disordered" evidence="9">
    <location>
        <begin position="1"/>
        <end position="31"/>
    </location>
</feature>
<accession>A0A9P3G3T6</accession>
<evidence type="ECO:0000313" key="13">
    <source>
        <dbReference type="EMBL" id="GJE87758.1"/>
    </source>
</evidence>
<dbReference type="Gene3D" id="1.25.10.10">
    <property type="entry name" value="Leucine-rich Repeat Variant"/>
    <property type="match status" value="1"/>
</dbReference>
<keyword evidence="14" id="KW-1185">Reference proteome</keyword>
<evidence type="ECO:0000259" key="11">
    <source>
        <dbReference type="Pfam" id="PF16507"/>
    </source>
</evidence>
<evidence type="ECO:0000256" key="5">
    <source>
        <dbReference type="ARBA" id="ARBA00022737"/>
    </source>
</evidence>
<dbReference type="Pfam" id="PF16507">
    <property type="entry name" value="HEAT_PSME4_mid"/>
    <property type="match status" value="1"/>
</dbReference>
<dbReference type="PANTHER" id="PTHR32170">
    <property type="entry name" value="PROTEASOME ACTIVATOR COMPLEX SUBUNIT 4"/>
    <property type="match status" value="1"/>
</dbReference>
<evidence type="ECO:0000256" key="2">
    <source>
        <dbReference type="ARBA" id="ARBA00004496"/>
    </source>
</evidence>
<keyword evidence="13" id="KW-0647">Proteasome</keyword>
<dbReference type="SUPFAM" id="SSF48371">
    <property type="entry name" value="ARM repeat"/>
    <property type="match status" value="2"/>
</dbReference>
<keyword evidence="8" id="KW-0539">Nucleus</keyword>
<organism evidence="13 14">
    <name type="scientific">Phanerochaete sordida</name>
    <dbReference type="NCBI Taxonomy" id="48140"/>
    <lineage>
        <taxon>Eukaryota</taxon>
        <taxon>Fungi</taxon>
        <taxon>Dikarya</taxon>
        <taxon>Basidiomycota</taxon>
        <taxon>Agaricomycotina</taxon>
        <taxon>Agaricomycetes</taxon>
        <taxon>Polyporales</taxon>
        <taxon>Phanerochaetaceae</taxon>
        <taxon>Phanerochaete</taxon>
    </lineage>
</organism>
<dbReference type="EMBL" id="BPQB01000007">
    <property type="protein sequence ID" value="GJE87758.1"/>
    <property type="molecule type" value="Genomic_DNA"/>
</dbReference>
<dbReference type="GO" id="GO:0016504">
    <property type="term" value="F:peptidase activator activity"/>
    <property type="evidence" value="ECO:0007669"/>
    <property type="project" value="InterPro"/>
</dbReference>
<keyword evidence="7" id="KW-0234">DNA repair</keyword>
<dbReference type="GO" id="GO:0010499">
    <property type="term" value="P:proteasomal ubiquitin-independent protein catabolic process"/>
    <property type="evidence" value="ECO:0007669"/>
    <property type="project" value="TreeGrafter"/>
</dbReference>
<dbReference type="Pfam" id="PF11919">
    <property type="entry name" value="PSME4_C"/>
    <property type="match status" value="1"/>
</dbReference>
<proteinExistence type="inferred from homology"/>
<reference evidence="13 14" key="1">
    <citation type="submission" date="2021-08" db="EMBL/GenBank/DDBJ databases">
        <title>Draft Genome Sequence of Phanerochaete sordida strain YK-624.</title>
        <authorList>
            <person name="Mori T."/>
            <person name="Dohra H."/>
            <person name="Suzuki T."/>
            <person name="Kawagishi H."/>
            <person name="Hirai H."/>
        </authorList>
    </citation>
    <scope>NUCLEOTIDE SEQUENCE [LARGE SCALE GENOMIC DNA]</scope>
    <source>
        <strain evidence="13 14">YK-624</strain>
    </source>
</reference>
<feature type="region of interest" description="Disordered" evidence="9">
    <location>
        <begin position="267"/>
        <end position="293"/>
    </location>
</feature>
<dbReference type="PANTHER" id="PTHR32170:SF3">
    <property type="entry name" value="PROTEASOME ACTIVATOR COMPLEX SUBUNIT 4"/>
    <property type="match status" value="1"/>
</dbReference>
<dbReference type="OrthoDB" id="17907at2759"/>
<dbReference type="GO" id="GO:0016607">
    <property type="term" value="C:nuclear speck"/>
    <property type="evidence" value="ECO:0007669"/>
    <property type="project" value="UniProtKB-SubCell"/>
</dbReference>
<dbReference type="InterPro" id="IPR055455">
    <property type="entry name" value="HEAT_PSME4"/>
</dbReference>
<sequence length="1998" mass="227623">MSIPDLSSLRLHDPGPNGHTPRALNGVDGDHEKEDRYMVKTKNYISSLPYSVESNEKMQEMLDFILLRLTQCLEAKDYDPGLQQWDSMLVYWGMLKYPIPKEKRIRLVRLYYHICTTPGMPTHIVSTCSDNLQTLTRSKKKLSIDDLRLPWKPIYNILSKDLFLTRRQYEISQTSWYMGYIAESVRRFFHPAAIDEMLATFVPMIDGTSLSRTLAAQYYLLTFLPLSHPQSYLPMLFRQWESMNSYMYDERMLQFLARIAELHADPSASDPKRIEEIPDDERSEDEGRPDWSKDDLDTKWGWSGIFRDVGIFSDREWNLIMTKCLASMEIPLADAGSLTTGPSADNQASFEIGRLPKPAWRIPSLARIIVYSMAPDGVPAPGSQAPTPAFHTPVASGASTPLPQQNGVTHGALADYLSAPLGKGGHHKLKTYLAGSKALDSLVKFIASTEGFFHPSNSGSWTNDLSAFVKYIVYDFNKRWHEEHQSDCKTPKHRRLTRDMRRELVKSLRTVCLLAMFSQDSTTVANIQSALKSMSVMEPDLILHPILERAVPALEALVETQRTIAVIKALGAIAPAIVCRHVYYPGAKHILPILELLLPGIDLNDPLKTFCTTAFLVEVAQYMKFGELTGEMLPTMDMDTGMTVPQSPVLQVQLPDKMSFNGEDHFSKDEEDALVISMSTQFADWIAAFLRRVILLFENLPEEGANGAAGGQTEVNLVDAVCGAFSQICVHLSDCLYDMVLNMVFEYASNNVRSNAVRAIHQLVECVANANPAKTLAKFLPFCIQSIRTELEHGASSVRTTSLNATPLPSDASLHWNLAILRGAMYNDGKAALKYKDELLSLLKYLHKKTLAKRGFSSTGKLLSSTLLTLTHTYPLENKFANMDEWESEGFEAEHYKHWGRLYSPGEVKPSWHVPDDAEIDFALQIFRELVEPAMTVMENLLEPGVTRDAVWRNDFCRHLSLVRNAFSGIPTLVKEFISAEDARSALDTSDILNEIPEMIAAIEPLASGFALTDPADPRHQYMTDLKRRFGELLSKASTSLRSQGEENILDAVHMLIRSIRTFMLDYGDSKDNYYVQLDRYHTELNITRQYANQKVWPRAVLIRRARLYHAARLRWNSVERKRGPLEDKLIDEVIEWCLWNYATVRESSQSLLDSLSNTYDGLRRRTLPVLYSALDPGVEDDRMKGALWTLNTSAFAKYAVGDPTLTPEFMKKLFACQHNEKPSIQECVNALGETTLSSFVEPCFVIYEIDNKHLTREIHNLRKCLPSSSDEELVRRCADQRAARVELWNQGNDKTTEVVLKVAQSSSTHWKYSVVAARCLRTLVRRDRPLKKTHIKFLIDSTLDSNYSMRYYAQRAMMKISRFIKLRTFSEGPVDLALESTHNPLKRRVQILRPTHSFTARFLDQFKEPLDLEHARKEAVLSEKVSTGWLAWRDMSAYLAPPASSSPMLPWAEDCQEAVQAIREVAVQSTFWEKLTKHYSSENHSEVIVQDNASCVKSIFQLLEDEPFEALRPSLETLLADSDKNKQRAAAELVAGIIAGSKHWPTEKQREFWAWFSPYITKVFGHTSNEVISIWTSFLEYIFFNKDPRRLQPLVDYLVDQFKTVDFNAESTSDVVKVLSFFRAFYEELNWKFSAWADDTLQRVWPEIASEHDDVLAYISEMLAFCDKIMRRPNTTVPTAEAVVYESRVSNADSDLMGIRGIYHEGRVLELAKKFKVWREERLPGVRAFQSTYDRVGVLVCRWLFQTIHDTNAGSTFDYILPLMPELFRFTELNDNDDLATRARVLLNRMCGVMPPRPLIHPILDAIFKAIQTSSSWRVRLKCLPLVQVYYFRQGPTISDIKVVELMEVVCRCLDDEVVEVREMAATTLTGILRVSPRRSVLALKDRFVRLAKNSHLPDRKSPTYAAALRQRHAAILGICALVESYPYTIERWMPTLLTTVLAEHTYDPIPISTTVRHCARNFRKTHQDTWHEDSKKFTEDQLAALSTLLTGSSYYA</sequence>
<dbReference type="GO" id="GO:0000502">
    <property type="term" value="C:proteasome complex"/>
    <property type="evidence" value="ECO:0007669"/>
    <property type="project" value="UniProtKB-KW"/>
</dbReference>
<name>A0A9P3G3T6_9APHY</name>
<dbReference type="GO" id="GO:0070628">
    <property type="term" value="F:proteasome binding"/>
    <property type="evidence" value="ECO:0007669"/>
    <property type="project" value="InterPro"/>
</dbReference>
<evidence type="ECO:0000259" key="10">
    <source>
        <dbReference type="Pfam" id="PF11919"/>
    </source>
</evidence>
<dbReference type="InterPro" id="IPR011989">
    <property type="entry name" value="ARM-like"/>
</dbReference>
<keyword evidence="6" id="KW-0227">DNA damage</keyword>
<evidence type="ECO:0000256" key="1">
    <source>
        <dbReference type="ARBA" id="ARBA00004324"/>
    </source>
</evidence>
<comment type="caution">
    <text evidence="13">The sequence shown here is derived from an EMBL/GenBank/DDBJ whole genome shotgun (WGS) entry which is preliminary data.</text>
</comment>
<evidence type="ECO:0000256" key="8">
    <source>
        <dbReference type="ARBA" id="ARBA00023242"/>
    </source>
</evidence>
<evidence type="ECO:0000256" key="6">
    <source>
        <dbReference type="ARBA" id="ARBA00022763"/>
    </source>
</evidence>
<evidence type="ECO:0000256" key="9">
    <source>
        <dbReference type="SAM" id="MobiDB-lite"/>
    </source>
</evidence>
<evidence type="ECO:0000313" key="14">
    <source>
        <dbReference type="Proteomes" id="UP000703269"/>
    </source>
</evidence>
<keyword evidence="4" id="KW-0963">Cytoplasm</keyword>
<dbReference type="GO" id="GO:0006281">
    <property type="term" value="P:DNA repair"/>
    <property type="evidence" value="ECO:0007669"/>
    <property type="project" value="UniProtKB-KW"/>
</dbReference>
<dbReference type="InterPro" id="IPR021843">
    <property type="entry name" value="PSME4_C"/>
</dbReference>
<feature type="domain" description="Proteasome activator Blm10 middle HEAT repeats region" evidence="11">
    <location>
        <begin position="442"/>
        <end position="973"/>
    </location>
</feature>
<comment type="similarity">
    <text evidence="3">Belongs to the BLM10 family.</text>
</comment>
<evidence type="ECO:0000256" key="4">
    <source>
        <dbReference type="ARBA" id="ARBA00022490"/>
    </source>
</evidence>
<protein>
    <submittedName>
        <fullName evidence="13">Proteasome-substrate-size regulator, mid region domain-containing protein</fullName>
    </submittedName>
</protein>
<dbReference type="GO" id="GO:0005829">
    <property type="term" value="C:cytosol"/>
    <property type="evidence" value="ECO:0007669"/>
    <property type="project" value="TreeGrafter"/>
</dbReference>
<feature type="domain" description="Proteasome activator complex subunit 4 C-terminal" evidence="10">
    <location>
        <begin position="1911"/>
        <end position="1998"/>
    </location>
</feature>
<feature type="domain" description="Proteasome activator complex subunit 4-like HEAT repeat-like" evidence="12">
    <location>
        <begin position="1421"/>
        <end position="1607"/>
    </location>
</feature>
<comment type="subcellular location">
    <subcellularLocation>
        <location evidence="2">Cytoplasm</location>
    </subcellularLocation>
    <subcellularLocation>
        <location evidence="1">Nucleus speckle</location>
    </subcellularLocation>
</comment>
<dbReference type="InterPro" id="IPR016024">
    <property type="entry name" value="ARM-type_fold"/>
</dbReference>
<evidence type="ECO:0000256" key="3">
    <source>
        <dbReference type="ARBA" id="ARBA00005739"/>
    </source>
</evidence>
<evidence type="ECO:0000256" key="7">
    <source>
        <dbReference type="ARBA" id="ARBA00023204"/>
    </source>
</evidence>
<dbReference type="Pfam" id="PF23096">
    <property type="entry name" value="HEAT_PSME4"/>
    <property type="match status" value="1"/>
</dbReference>
<keyword evidence="5" id="KW-0677">Repeat</keyword>
<evidence type="ECO:0000259" key="12">
    <source>
        <dbReference type="Pfam" id="PF23096"/>
    </source>
</evidence>
<dbReference type="Proteomes" id="UP000703269">
    <property type="component" value="Unassembled WGS sequence"/>
</dbReference>
<feature type="compositionally biased region" description="Basic and acidic residues" evidence="9">
    <location>
        <begin position="267"/>
        <end position="276"/>
    </location>
</feature>
<dbReference type="InterPro" id="IPR032430">
    <property type="entry name" value="Blm10_mid"/>
</dbReference>